<accession>A0A0R1UEU4</accession>
<feature type="transmembrane region" description="Helical" evidence="8">
    <location>
        <begin position="101"/>
        <end position="121"/>
    </location>
</feature>
<evidence type="ECO:0000313" key="11">
    <source>
        <dbReference type="Proteomes" id="UP000051036"/>
    </source>
</evidence>
<evidence type="ECO:0000256" key="8">
    <source>
        <dbReference type="SAM" id="Phobius"/>
    </source>
</evidence>
<feature type="transmembrane region" description="Helical" evidence="8">
    <location>
        <begin position="166"/>
        <end position="187"/>
    </location>
</feature>
<feature type="transmembrane region" description="Helical" evidence="8">
    <location>
        <begin position="331"/>
        <end position="364"/>
    </location>
</feature>
<gene>
    <name evidence="10" type="ORF">FC46_GL000696</name>
</gene>
<name>A0A0R1UEU4_9LACO</name>
<evidence type="ECO:0000256" key="1">
    <source>
        <dbReference type="ARBA" id="ARBA00004651"/>
    </source>
</evidence>
<dbReference type="InterPro" id="IPR036259">
    <property type="entry name" value="MFS_trans_sf"/>
</dbReference>
<dbReference type="InterPro" id="IPR004638">
    <property type="entry name" value="EmrB-like"/>
</dbReference>
<dbReference type="PROSITE" id="PS50850">
    <property type="entry name" value="MFS"/>
    <property type="match status" value="1"/>
</dbReference>
<dbReference type="PANTHER" id="PTHR42718:SF9">
    <property type="entry name" value="MAJOR FACILITATOR SUPERFAMILY MULTIDRUG TRANSPORTER MFSC"/>
    <property type="match status" value="1"/>
</dbReference>
<dbReference type="Pfam" id="PF07690">
    <property type="entry name" value="MFS_1"/>
    <property type="match status" value="1"/>
</dbReference>
<dbReference type="PATRIC" id="fig|1423763.3.peg.700"/>
<dbReference type="AlphaFoldDB" id="A0A0R1UEU4"/>
<feature type="domain" description="Major facilitator superfamily (MFS) profile" evidence="9">
    <location>
        <begin position="12"/>
        <end position="459"/>
    </location>
</feature>
<dbReference type="GO" id="GO:0005886">
    <property type="term" value="C:plasma membrane"/>
    <property type="evidence" value="ECO:0007669"/>
    <property type="project" value="UniProtKB-SubCell"/>
</dbReference>
<feature type="transmembrane region" description="Helical" evidence="8">
    <location>
        <begin position="50"/>
        <end position="69"/>
    </location>
</feature>
<protein>
    <submittedName>
        <fullName evidence="10">Multi-drug-type permease</fullName>
    </submittedName>
</protein>
<comment type="similarity">
    <text evidence="2">Belongs to the major facilitator superfamily. EmrB family.</text>
</comment>
<evidence type="ECO:0000256" key="6">
    <source>
        <dbReference type="ARBA" id="ARBA00022989"/>
    </source>
</evidence>
<feature type="transmembrane region" description="Helical" evidence="8">
    <location>
        <begin position="226"/>
        <end position="245"/>
    </location>
</feature>
<keyword evidence="7 8" id="KW-0472">Membrane</keyword>
<evidence type="ECO:0000256" key="7">
    <source>
        <dbReference type="ARBA" id="ARBA00023136"/>
    </source>
</evidence>
<dbReference type="Gene3D" id="1.20.1250.20">
    <property type="entry name" value="MFS general substrate transporter like domains"/>
    <property type="match status" value="1"/>
</dbReference>
<comment type="subcellular location">
    <subcellularLocation>
        <location evidence="1">Cell membrane</location>
        <topology evidence="1">Multi-pass membrane protein</topology>
    </subcellularLocation>
</comment>
<dbReference type="PANTHER" id="PTHR42718">
    <property type="entry name" value="MAJOR FACILITATOR SUPERFAMILY MULTIDRUG TRANSPORTER MFSC"/>
    <property type="match status" value="1"/>
</dbReference>
<keyword evidence="5 8" id="KW-0812">Transmembrane</keyword>
<organism evidence="10 11">
    <name type="scientific">Lactobacillus kalixensis DSM 16043</name>
    <dbReference type="NCBI Taxonomy" id="1423763"/>
    <lineage>
        <taxon>Bacteria</taxon>
        <taxon>Bacillati</taxon>
        <taxon>Bacillota</taxon>
        <taxon>Bacilli</taxon>
        <taxon>Lactobacillales</taxon>
        <taxon>Lactobacillaceae</taxon>
        <taxon>Lactobacillus</taxon>
    </lineage>
</organism>
<keyword evidence="6 8" id="KW-1133">Transmembrane helix</keyword>
<dbReference type="SUPFAM" id="SSF103473">
    <property type="entry name" value="MFS general substrate transporter"/>
    <property type="match status" value="1"/>
</dbReference>
<evidence type="ECO:0000256" key="4">
    <source>
        <dbReference type="ARBA" id="ARBA00022475"/>
    </source>
</evidence>
<dbReference type="InterPro" id="IPR020846">
    <property type="entry name" value="MFS_dom"/>
</dbReference>
<evidence type="ECO:0000256" key="3">
    <source>
        <dbReference type="ARBA" id="ARBA00022448"/>
    </source>
</evidence>
<evidence type="ECO:0000313" key="10">
    <source>
        <dbReference type="EMBL" id="KRL91396.1"/>
    </source>
</evidence>
<feature type="transmembrane region" description="Helical" evidence="8">
    <location>
        <begin position="78"/>
        <end position="95"/>
    </location>
</feature>
<reference evidence="10 11" key="1">
    <citation type="journal article" date="2015" name="Genome Announc.">
        <title>Expanding the biotechnology potential of lactobacilli through comparative genomics of 213 strains and associated genera.</title>
        <authorList>
            <person name="Sun Z."/>
            <person name="Harris H.M."/>
            <person name="McCann A."/>
            <person name="Guo C."/>
            <person name="Argimon S."/>
            <person name="Zhang W."/>
            <person name="Yang X."/>
            <person name="Jeffery I.B."/>
            <person name="Cooney J.C."/>
            <person name="Kagawa T.F."/>
            <person name="Liu W."/>
            <person name="Song Y."/>
            <person name="Salvetti E."/>
            <person name="Wrobel A."/>
            <person name="Rasinkangas P."/>
            <person name="Parkhill J."/>
            <person name="Rea M.C."/>
            <person name="O'Sullivan O."/>
            <person name="Ritari J."/>
            <person name="Douillard F.P."/>
            <person name="Paul Ross R."/>
            <person name="Yang R."/>
            <person name="Briner A.E."/>
            <person name="Felis G.E."/>
            <person name="de Vos W.M."/>
            <person name="Barrangou R."/>
            <person name="Klaenhammer T.R."/>
            <person name="Caufield P.W."/>
            <person name="Cui Y."/>
            <person name="Zhang H."/>
            <person name="O'Toole P.W."/>
        </authorList>
    </citation>
    <scope>NUCLEOTIDE SEQUENCE [LARGE SCALE GENOMIC DNA]</scope>
    <source>
        <strain evidence="10 11">DSM 16043</strain>
    </source>
</reference>
<keyword evidence="11" id="KW-1185">Reference proteome</keyword>
<feature type="transmembrane region" description="Helical" evidence="8">
    <location>
        <begin position="297"/>
        <end position="319"/>
    </location>
</feature>
<dbReference type="EMBL" id="AZFM01000002">
    <property type="protein sequence ID" value="KRL91396.1"/>
    <property type="molecule type" value="Genomic_DNA"/>
</dbReference>
<feature type="transmembrane region" description="Helical" evidence="8">
    <location>
        <begin position="199"/>
        <end position="220"/>
    </location>
</feature>
<proteinExistence type="inferred from homology"/>
<dbReference type="InterPro" id="IPR011701">
    <property type="entry name" value="MFS"/>
</dbReference>
<dbReference type="OrthoDB" id="9816041at2"/>
<keyword evidence="4" id="KW-1003">Cell membrane</keyword>
<dbReference type="STRING" id="1423763.FC46_GL000696"/>
<dbReference type="Proteomes" id="UP000051036">
    <property type="component" value="Unassembled WGS sequence"/>
</dbReference>
<dbReference type="Gene3D" id="1.20.1720.10">
    <property type="entry name" value="Multidrug resistance protein D"/>
    <property type="match status" value="1"/>
</dbReference>
<feature type="transmembrane region" description="Helical" evidence="8">
    <location>
        <begin position="434"/>
        <end position="452"/>
    </location>
</feature>
<keyword evidence="3" id="KW-0813">Transport</keyword>
<comment type="caution">
    <text evidence="10">The sequence shown here is derived from an EMBL/GenBank/DDBJ whole genome shotgun (WGS) entry which is preliminary data.</text>
</comment>
<dbReference type="PRINTS" id="PR01036">
    <property type="entry name" value="TCRTETB"/>
</dbReference>
<sequence length="468" mass="51398">MKEENTTKNILAVLAAAFMSFVGILTETSLNVTFPTMMTQFRVSLNVVQWTTTGYLLMIAIIMICSSYLNERFTAKQLFIWACLGFIVGSMISAFAPNFPILLIGRLISALGAGLSTPLMFNLVVEIMPRKKWGFYMGIAGLVVAMAPTIGPAFGGLINYYMNWRWIFIIVSLLALLVFVCGIFVIGQYHEQKHNGFDYLSFLTLSGAFVCLTVGVNQISNGIGDLLLWVLLIAAIVLFVLFVFLSKRSDKKLLDLAVFKQKAFIFGAVSYFLLQFINIGTSFVLPNYAQIVGHQTSLVAGFLLLPGSIIAGLLNPFFGRLYDSKGAKLPLYLGGILMALGSLLLAIYGLNLTTMMIMVFYGLLMLGHRMAFSNTLAEALKIQTGSLHADATAVCQTSQQLAGSMGTTILASIMAIWQNKGGYSYSFLTAEGSQAAFCFTFALGIVILYSYWRMFSLEKVDVNRKNSL</sequence>
<dbReference type="NCBIfam" id="TIGR00711">
    <property type="entry name" value="efflux_EmrB"/>
    <property type="match status" value="1"/>
</dbReference>
<dbReference type="GO" id="GO:0022857">
    <property type="term" value="F:transmembrane transporter activity"/>
    <property type="evidence" value="ECO:0007669"/>
    <property type="project" value="InterPro"/>
</dbReference>
<evidence type="ECO:0000259" key="9">
    <source>
        <dbReference type="PROSITE" id="PS50850"/>
    </source>
</evidence>
<evidence type="ECO:0000256" key="2">
    <source>
        <dbReference type="ARBA" id="ARBA00008537"/>
    </source>
</evidence>
<feature type="transmembrane region" description="Helical" evidence="8">
    <location>
        <begin position="265"/>
        <end position="285"/>
    </location>
</feature>
<feature type="transmembrane region" description="Helical" evidence="8">
    <location>
        <begin position="133"/>
        <end position="154"/>
    </location>
</feature>
<evidence type="ECO:0000256" key="5">
    <source>
        <dbReference type="ARBA" id="ARBA00022692"/>
    </source>
</evidence>